<gene>
    <name evidence="2" type="ORF">DI555_01575</name>
</gene>
<dbReference type="Proteomes" id="UP000249082">
    <property type="component" value="Unassembled WGS sequence"/>
</dbReference>
<dbReference type="EMBL" id="QFPX01000001">
    <property type="protein sequence ID" value="PZQ57736.1"/>
    <property type="molecule type" value="Genomic_DNA"/>
</dbReference>
<evidence type="ECO:0000313" key="3">
    <source>
        <dbReference type="Proteomes" id="UP000249082"/>
    </source>
</evidence>
<dbReference type="Gene3D" id="3.30.420.40">
    <property type="match status" value="2"/>
</dbReference>
<dbReference type="InterPro" id="IPR000600">
    <property type="entry name" value="ROK"/>
</dbReference>
<dbReference type="PANTHER" id="PTHR18964:SF149">
    <property type="entry name" value="BIFUNCTIONAL UDP-N-ACETYLGLUCOSAMINE 2-EPIMERASE_N-ACETYLMANNOSAMINE KINASE"/>
    <property type="match status" value="1"/>
</dbReference>
<sequence length="414" mass="43498">MKREDRTVTGPDSAEARGKRLAISLSGTNLARASDYNQRIVLQAIRLSGETTRIALARQTGLTAPTIANITTRLGEMELIAHVGRKHGGRGQPALRLAINPDGAFAIGLNIDRDHITLVALDLAGEVRSRVTREVRFAMPADVVEIVASELDGLLSAGNIDRARILGVGVARPDDLGGIALPHKPKGYESWSQVDFATLFQEVLPWPVHIDNDAAAAALGEAQGVGGQEKPSFFYLLISAGLGGGPVIDGSYYRGARSRSGEIGLMPDPGASVASAVVQDTVSLSALEERLLREGRPLGALEDLLALDPVMATTVDQWIADATRALTGPLVAVSCLLDPDAIVIGGRLPVPLIERLSARINAALAEVAMPNRVPVHPGQMPAEAPAIGAAILPFLDQLLPSDAILMQAGRSEGA</sequence>
<name>A0A2W5NW85_9SPHN</name>
<dbReference type="InterPro" id="IPR036388">
    <property type="entry name" value="WH-like_DNA-bd_sf"/>
</dbReference>
<comment type="caution">
    <text evidence="2">The sequence shown here is derived from an EMBL/GenBank/DDBJ whole genome shotgun (WGS) entry which is preliminary data.</text>
</comment>
<dbReference type="Gene3D" id="1.10.10.10">
    <property type="entry name" value="Winged helix-like DNA-binding domain superfamily/Winged helix DNA-binding domain"/>
    <property type="match status" value="1"/>
</dbReference>
<accession>A0A2W5NW85</accession>
<dbReference type="PANTHER" id="PTHR18964">
    <property type="entry name" value="ROK (REPRESSOR, ORF, KINASE) FAMILY"/>
    <property type="match status" value="1"/>
</dbReference>
<dbReference type="AlphaFoldDB" id="A0A2W5NW85"/>
<evidence type="ECO:0000313" key="2">
    <source>
        <dbReference type="EMBL" id="PZQ57736.1"/>
    </source>
</evidence>
<dbReference type="GO" id="GO:0016301">
    <property type="term" value="F:kinase activity"/>
    <property type="evidence" value="ECO:0007669"/>
    <property type="project" value="UniProtKB-KW"/>
</dbReference>
<dbReference type="SUPFAM" id="SSF53067">
    <property type="entry name" value="Actin-like ATPase domain"/>
    <property type="match status" value="1"/>
</dbReference>
<comment type="similarity">
    <text evidence="1">Belongs to the ROK (NagC/XylR) family.</text>
</comment>
<protein>
    <submittedName>
        <fullName evidence="2">Sugar kinase</fullName>
    </submittedName>
</protein>
<keyword evidence="2" id="KW-0418">Kinase</keyword>
<organism evidence="2 3">
    <name type="scientific">Novosphingobium pentaromativorans</name>
    <dbReference type="NCBI Taxonomy" id="205844"/>
    <lineage>
        <taxon>Bacteria</taxon>
        <taxon>Pseudomonadati</taxon>
        <taxon>Pseudomonadota</taxon>
        <taxon>Alphaproteobacteria</taxon>
        <taxon>Sphingomonadales</taxon>
        <taxon>Sphingomonadaceae</taxon>
        <taxon>Novosphingobium</taxon>
    </lineage>
</organism>
<reference evidence="2 3" key="1">
    <citation type="submission" date="2017-08" db="EMBL/GenBank/DDBJ databases">
        <title>Infants hospitalized years apart are colonized by the same room-sourced microbial strains.</title>
        <authorList>
            <person name="Brooks B."/>
            <person name="Olm M.R."/>
            <person name="Firek B.A."/>
            <person name="Baker R."/>
            <person name="Thomas B.C."/>
            <person name="Morowitz M.J."/>
            <person name="Banfield J.F."/>
        </authorList>
    </citation>
    <scope>NUCLEOTIDE SEQUENCE [LARGE SCALE GENOMIC DNA]</scope>
    <source>
        <strain evidence="2">S2_005_002_R2_33</strain>
    </source>
</reference>
<keyword evidence="2" id="KW-0808">Transferase</keyword>
<proteinExistence type="inferred from homology"/>
<dbReference type="InterPro" id="IPR036390">
    <property type="entry name" value="WH_DNA-bd_sf"/>
</dbReference>
<dbReference type="SUPFAM" id="SSF46785">
    <property type="entry name" value="Winged helix' DNA-binding domain"/>
    <property type="match status" value="1"/>
</dbReference>
<dbReference type="Pfam" id="PF00480">
    <property type="entry name" value="ROK"/>
    <property type="match status" value="1"/>
</dbReference>
<evidence type="ECO:0000256" key="1">
    <source>
        <dbReference type="ARBA" id="ARBA00006479"/>
    </source>
</evidence>
<dbReference type="InterPro" id="IPR043129">
    <property type="entry name" value="ATPase_NBD"/>
</dbReference>